<reference evidence="1 2" key="1">
    <citation type="journal article" date="2009" name="Proc. Natl. Acad. Sci. U.S.A.">
        <title>Eukaryote-to-eukaryote gene transfer events revealed by the genome sequence of the wine yeast Saccharomyces cerevisiae EC1118.</title>
        <authorList>
            <person name="Novo M."/>
            <person name="Bigey F."/>
            <person name="Beyne E."/>
            <person name="Galeote V."/>
            <person name="Gavory F."/>
            <person name="Mallet S."/>
            <person name="Cambot B."/>
            <person name="Legras J.L."/>
            <person name="Wincker P."/>
            <person name="Casaregola S."/>
            <person name="Dequin S."/>
        </authorList>
    </citation>
    <scope>NUCLEOTIDE SEQUENCE [LARGE SCALE GENOMIC DNA]</scope>
    <source>
        <strain evidence="2">Lalvin EC1118 / Prise de mousse</strain>
    </source>
</reference>
<gene>
    <name evidence="1" type="ORF">EC1118_1G1_3191g</name>
</gene>
<name>C8Z8R2_YEAS8</name>
<dbReference type="HOGENOM" id="CLU_2185456_0_0_1"/>
<dbReference type="OrthoDB" id="10368063at2759"/>
<sequence length="109" mass="11897">MIDISHGHTSCSSHRSSSLPSVFWKIHLSPPLPSFKFKKSTESTQRQTIPKFSSPASSLAPSTPLWSLSSCLLVSEVSFWPGAGFLYNDLVCLDREDHCLSNSASHSCG</sequence>
<dbReference type="EMBL" id="FN393070">
    <property type="protein sequence ID" value="CAY79778.1"/>
    <property type="molecule type" value="Genomic_DNA"/>
</dbReference>
<proteinExistence type="predicted"/>
<protein>
    <submittedName>
        <fullName evidence="1">EC1118_1G1_3191p</fullName>
    </submittedName>
</protein>
<evidence type="ECO:0000313" key="1">
    <source>
        <dbReference type="EMBL" id="CAY79778.1"/>
    </source>
</evidence>
<accession>C8Z8R2</accession>
<dbReference type="AlphaFoldDB" id="C8Z8R2"/>
<evidence type="ECO:0000313" key="2">
    <source>
        <dbReference type="Proteomes" id="UP000000286"/>
    </source>
</evidence>
<dbReference type="Proteomes" id="UP000000286">
    <property type="component" value="Chromosome VII"/>
</dbReference>
<organism evidence="1 2">
    <name type="scientific">Saccharomyces cerevisiae (strain Lalvin EC1118 / Prise de mousse)</name>
    <name type="common">Baker's yeast</name>
    <dbReference type="NCBI Taxonomy" id="643680"/>
    <lineage>
        <taxon>Eukaryota</taxon>
        <taxon>Fungi</taxon>
        <taxon>Dikarya</taxon>
        <taxon>Ascomycota</taxon>
        <taxon>Saccharomycotina</taxon>
        <taxon>Saccharomycetes</taxon>
        <taxon>Saccharomycetales</taxon>
        <taxon>Saccharomycetaceae</taxon>
        <taxon>Saccharomyces</taxon>
    </lineage>
</organism>